<keyword evidence="4 5" id="KW-0472">Membrane</keyword>
<dbReference type="InterPro" id="IPR052165">
    <property type="entry name" value="Membrane_assoc_protease"/>
</dbReference>
<comment type="caution">
    <text evidence="7">The sequence shown here is derived from an EMBL/GenBank/DDBJ whole genome shotgun (WGS) entry which is preliminary data.</text>
</comment>
<dbReference type="GO" id="GO:0005886">
    <property type="term" value="C:plasma membrane"/>
    <property type="evidence" value="ECO:0007669"/>
    <property type="project" value="TreeGrafter"/>
</dbReference>
<feature type="transmembrane region" description="Helical" evidence="5">
    <location>
        <begin position="30"/>
        <end position="47"/>
    </location>
</feature>
<feature type="transmembrane region" description="Helical" evidence="5">
    <location>
        <begin position="53"/>
        <end position="70"/>
    </location>
</feature>
<feature type="transmembrane region" description="Helical" evidence="5">
    <location>
        <begin position="77"/>
        <end position="94"/>
    </location>
</feature>
<dbReference type="PANTHER" id="PTHR33507:SF3">
    <property type="entry name" value="INNER MEMBRANE PROTEIN YBBJ"/>
    <property type="match status" value="1"/>
</dbReference>
<accession>A0A235B8P4</accession>
<protein>
    <recommendedName>
        <fullName evidence="6">NfeD-like C-terminal domain-containing protein</fullName>
    </recommendedName>
</protein>
<sequence length="214" mass="23011">MVLLFQSALGLGFIVFLAGMFLVTEFLVKARGLAALAAIGLLVLYAFVQNPELNGWMIGLLVVGLILLILDGQLVQDGTLAGVGILVMLIGLVVPTGDWIVGSVVGLMWIFGILSGFLSLKVLPRRDVWDQVILKNALTRETGYSSINDKYRDLVGKEAEAVSDMRPTGTIEIDGKIYSAVSQGVWVKKGTRLRVVSVDGTRILIDPVSEPPSS</sequence>
<evidence type="ECO:0000259" key="6">
    <source>
        <dbReference type="Pfam" id="PF01957"/>
    </source>
</evidence>
<dbReference type="InterPro" id="IPR002810">
    <property type="entry name" value="NfeD-like_C"/>
</dbReference>
<feature type="transmembrane region" description="Helical" evidence="5">
    <location>
        <begin position="100"/>
        <end position="120"/>
    </location>
</feature>
<evidence type="ECO:0000256" key="3">
    <source>
        <dbReference type="ARBA" id="ARBA00022989"/>
    </source>
</evidence>
<keyword evidence="3 5" id="KW-1133">Transmembrane helix</keyword>
<dbReference type="EMBL" id="NOWF01000003">
    <property type="protein sequence ID" value="OYD08602.1"/>
    <property type="molecule type" value="Genomic_DNA"/>
</dbReference>
<feature type="domain" description="NfeD-like C-terminal" evidence="6">
    <location>
        <begin position="153"/>
        <end position="207"/>
    </location>
</feature>
<dbReference type="AlphaFoldDB" id="A0A235B8P4"/>
<evidence type="ECO:0000256" key="4">
    <source>
        <dbReference type="ARBA" id="ARBA00023136"/>
    </source>
</evidence>
<dbReference type="SUPFAM" id="SSF141322">
    <property type="entry name" value="NfeD domain-like"/>
    <property type="match status" value="1"/>
</dbReference>
<proteinExistence type="predicted"/>
<organism evidence="7 8">
    <name type="scientific">Paludifilum halophilum</name>
    <dbReference type="NCBI Taxonomy" id="1642702"/>
    <lineage>
        <taxon>Bacteria</taxon>
        <taxon>Bacillati</taxon>
        <taxon>Bacillota</taxon>
        <taxon>Bacilli</taxon>
        <taxon>Bacillales</taxon>
        <taxon>Thermoactinomycetaceae</taxon>
        <taxon>Paludifilum</taxon>
    </lineage>
</organism>
<dbReference type="InterPro" id="IPR012340">
    <property type="entry name" value="NA-bd_OB-fold"/>
</dbReference>
<keyword evidence="8" id="KW-1185">Reference proteome</keyword>
<dbReference type="OrthoDB" id="9806253at2"/>
<evidence type="ECO:0000313" key="8">
    <source>
        <dbReference type="Proteomes" id="UP000215459"/>
    </source>
</evidence>
<dbReference type="Gene3D" id="2.40.50.140">
    <property type="entry name" value="Nucleic acid-binding proteins"/>
    <property type="match status" value="1"/>
</dbReference>
<dbReference type="Proteomes" id="UP000215459">
    <property type="component" value="Unassembled WGS sequence"/>
</dbReference>
<evidence type="ECO:0000313" key="7">
    <source>
        <dbReference type="EMBL" id="OYD08602.1"/>
    </source>
</evidence>
<evidence type="ECO:0000256" key="1">
    <source>
        <dbReference type="ARBA" id="ARBA00004141"/>
    </source>
</evidence>
<dbReference type="Pfam" id="PF01957">
    <property type="entry name" value="NfeD"/>
    <property type="match status" value="1"/>
</dbReference>
<evidence type="ECO:0000256" key="2">
    <source>
        <dbReference type="ARBA" id="ARBA00022692"/>
    </source>
</evidence>
<reference evidence="7 8" key="1">
    <citation type="submission" date="2017-07" db="EMBL/GenBank/DDBJ databases">
        <title>The genome sequence of Paludifilum halophilum highlights mechanisms for microbial adaptation to high salt environemnts.</title>
        <authorList>
            <person name="Belbahri L."/>
        </authorList>
    </citation>
    <scope>NUCLEOTIDE SEQUENCE [LARGE SCALE GENOMIC DNA]</scope>
    <source>
        <strain evidence="7 8">DSM 102817</strain>
    </source>
</reference>
<feature type="transmembrane region" description="Helical" evidence="5">
    <location>
        <begin position="6"/>
        <end position="23"/>
    </location>
</feature>
<gene>
    <name evidence="7" type="ORF">CHM34_05730</name>
</gene>
<keyword evidence="2 5" id="KW-0812">Transmembrane</keyword>
<name>A0A235B8P4_9BACL</name>
<dbReference type="PANTHER" id="PTHR33507">
    <property type="entry name" value="INNER MEMBRANE PROTEIN YBBJ"/>
    <property type="match status" value="1"/>
</dbReference>
<comment type="subcellular location">
    <subcellularLocation>
        <location evidence="1">Membrane</location>
        <topology evidence="1">Multi-pass membrane protein</topology>
    </subcellularLocation>
</comment>
<evidence type="ECO:0000256" key="5">
    <source>
        <dbReference type="SAM" id="Phobius"/>
    </source>
</evidence>